<gene>
    <name evidence="2" type="ORF">KI387_036681</name>
</gene>
<evidence type="ECO:0000313" key="2">
    <source>
        <dbReference type="EMBL" id="KAH9308770.1"/>
    </source>
</evidence>
<name>A0AA38FR74_TAXCH</name>
<comment type="caution">
    <text evidence="2">The sequence shown here is derived from an EMBL/GenBank/DDBJ whole genome shotgun (WGS) entry which is preliminary data.</text>
</comment>
<organism evidence="2 3">
    <name type="scientific">Taxus chinensis</name>
    <name type="common">Chinese yew</name>
    <name type="synonym">Taxus wallichiana var. chinensis</name>
    <dbReference type="NCBI Taxonomy" id="29808"/>
    <lineage>
        <taxon>Eukaryota</taxon>
        <taxon>Viridiplantae</taxon>
        <taxon>Streptophyta</taxon>
        <taxon>Embryophyta</taxon>
        <taxon>Tracheophyta</taxon>
        <taxon>Spermatophyta</taxon>
        <taxon>Pinopsida</taxon>
        <taxon>Pinidae</taxon>
        <taxon>Conifers II</taxon>
        <taxon>Cupressales</taxon>
        <taxon>Taxaceae</taxon>
        <taxon>Taxus</taxon>
    </lineage>
</organism>
<feature type="region of interest" description="Disordered" evidence="1">
    <location>
        <begin position="14"/>
        <end position="40"/>
    </location>
</feature>
<dbReference type="AlphaFoldDB" id="A0AA38FR74"/>
<protein>
    <submittedName>
        <fullName evidence="2">Uncharacterized protein</fullName>
    </submittedName>
</protein>
<keyword evidence="3" id="KW-1185">Reference proteome</keyword>
<reference evidence="2 3" key="1">
    <citation type="journal article" date="2021" name="Nat. Plants">
        <title>The Taxus genome provides insights into paclitaxel biosynthesis.</title>
        <authorList>
            <person name="Xiong X."/>
            <person name="Gou J."/>
            <person name="Liao Q."/>
            <person name="Li Y."/>
            <person name="Zhou Q."/>
            <person name="Bi G."/>
            <person name="Li C."/>
            <person name="Du R."/>
            <person name="Wang X."/>
            <person name="Sun T."/>
            <person name="Guo L."/>
            <person name="Liang H."/>
            <person name="Lu P."/>
            <person name="Wu Y."/>
            <person name="Zhang Z."/>
            <person name="Ro D.K."/>
            <person name="Shang Y."/>
            <person name="Huang S."/>
            <person name="Yan J."/>
        </authorList>
    </citation>
    <scope>NUCLEOTIDE SEQUENCE [LARGE SCALE GENOMIC DNA]</scope>
    <source>
        <strain evidence="2">Ta-2019</strain>
    </source>
</reference>
<dbReference type="EMBL" id="JAHRHJ020000007">
    <property type="protein sequence ID" value="KAH9308770.1"/>
    <property type="molecule type" value="Genomic_DNA"/>
</dbReference>
<evidence type="ECO:0000256" key="1">
    <source>
        <dbReference type="SAM" id="MobiDB-lite"/>
    </source>
</evidence>
<evidence type="ECO:0000313" key="3">
    <source>
        <dbReference type="Proteomes" id="UP000824469"/>
    </source>
</evidence>
<proteinExistence type="predicted"/>
<feature type="non-terminal residue" evidence="2">
    <location>
        <position position="555"/>
    </location>
</feature>
<sequence>LDFEPHLVQNASIKADAETQWTPSSATKAEEASGGTKGPFLPKCHIRCQLGKSKELKDQRSKANHPRKKFSLLDIISDNSEGDCQKRSPMEVYASFATKGWKDGNHEEGILSQKCNTSDFFTPPGGSRQENIYSINDTGIQENSHTFSWDGTSQTDGSFMESSPILANTSMMYDTRSRDSNFPNASSDGSLMTTIGNIDWLHDHPVERNCSSFHYMPWHLVEFVSLRAENDCGIKFINEDGLEIKSCRTMSPDLPNFCEIQEDTIPEQFDVASSRAMSGDSQTSPYPEEVSVMPEKLNASMMESHLQTKMEVTLDAMGTTLMNDKRAPMAPSPFNSRSSYDATFHSNCLTASKPLSKKSKSSPLGKTEPVIDGNKNICSPLYYLETEENMKYLEIPQNTDQNNFFEIQDNRINLNIIHSSKNVKISSSVDRDKIVIHGHEESQRSTTLLSEGRSVDSKQKTCNLQVESSHVNNQEDIQLRETQHHIDEVHLELEGAQTKERETQEDHFFHENEHLTMCPKELNIKPKRMEDHKTHGHSEENYLYKRSRMTISLLQ</sequence>
<accession>A0AA38FR74</accession>
<feature type="non-terminal residue" evidence="2">
    <location>
        <position position="1"/>
    </location>
</feature>
<dbReference type="Proteomes" id="UP000824469">
    <property type="component" value="Unassembled WGS sequence"/>
</dbReference>